<dbReference type="EMBL" id="KN832981">
    <property type="protein sequence ID" value="KIM86548.1"/>
    <property type="molecule type" value="Genomic_DNA"/>
</dbReference>
<reference evidence="2" key="2">
    <citation type="submission" date="2015-01" db="EMBL/GenBank/DDBJ databases">
        <title>Evolutionary Origins and Diversification of the Mycorrhizal Mutualists.</title>
        <authorList>
            <consortium name="DOE Joint Genome Institute"/>
            <consortium name="Mycorrhizal Genomics Consortium"/>
            <person name="Kohler A."/>
            <person name="Kuo A."/>
            <person name="Nagy L.G."/>
            <person name="Floudas D."/>
            <person name="Copeland A."/>
            <person name="Barry K.W."/>
            <person name="Cichocki N."/>
            <person name="Veneault-Fourrey C."/>
            <person name="LaButti K."/>
            <person name="Lindquist E.A."/>
            <person name="Lipzen A."/>
            <person name="Lundell T."/>
            <person name="Morin E."/>
            <person name="Murat C."/>
            <person name="Riley R."/>
            <person name="Ohm R."/>
            <person name="Sun H."/>
            <person name="Tunlid A."/>
            <person name="Henrissat B."/>
            <person name="Grigoriev I.V."/>
            <person name="Hibbett D.S."/>
            <person name="Martin F."/>
        </authorList>
    </citation>
    <scope>NUCLEOTIDE SEQUENCE [LARGE SCALE GENOMIC DNA]</scope>
    <source>
        <strain evidence="2">F 1598</strain>
    </source>
</reference>
<protein>
    <submittedName>
        <fullName evidence="1">Uncharacterized protein</fullName>
    </submittedName>
</protein>
<organism evidence="1 2">
    <name type="scientific">Piloderma croceum (strain F 1598)</name>
    <dbReference type="NCBI Taxonomy" id="765440"/>
    <lineage>
        <taxon>Eukaryota</taxon>
        <taxon>Fungi</taxon>
        <taxon>Dikarya</taxon>
        <taxon>Basidiomycota</taxon>
        <taxon>Agaricomycotina</taxon>
        <taxon>Agaricomycetes</taxon>
        <taxon>Agaricomycetidae</taxon>
        <taxon>Atheliales</taxon>
        <taxon>Atheliaceae</taxon>
        <taxon>Piloderma</taxon>
    </lineage>
</organism>
<keyword evidence="2" id="KW-1185">Reference proteome</keyword>
<proteinExistence type="predicted"/>
<sequence>MLTIFCSVHLGKSRVIPDHGNRDGPQSRQTLQCNLFPRHIIQFISWTRFWLQCMGPGPHASTCSSWAVSKIHEVVTDQIKDRARKQERTYDCTRQKAKRDTT</sequence>
<dbReference type="AlphaFoldDB" id="A0A0C3BJL8"/>
<evidence type="ECO:0000313" key="1">
    <source>
        <dbReference type="EMBL" id="KIM86548.1"/>
    </source>
</evidence>
<reference evidence="1 2" key="1">
    <citation type="submission" date="2014-04" db="EMBL/GenBank/DDBJ databases">
        <authorList>
            <consortium name="DOE Joint Genome Institute"/>
            <person name="Kuo A."/>
            <person name="Tarkka M."/>
            <person name="Buscot F."/>
            <person name="Kohler A."/>
            <person name="Nagy L.G."/>
            <person name="Floudas D."/>
            <person name="Copeland A."/>
            <person name="Barry K.W."/>
            <person name="Cichocki N."/>
            <person name="Veneault-Fourrey C."/>
            <person name="LaButti K."/>
            <person name="Lindquist E.A."/>
            <person name="Lipzen A."/>
            <person name="Lundell T."/>
            <person name="Morin E."/>
            <person name="Murat C."/>
            <person name="Sun H."/>
            <person name="Tunlid A."/>
            <person name="Henrissat B."/>
            <person name="Grigoriev I.V."/>
            <person name="Hibbett D.S."/>
            <person name="Martin F."/>
            <person name="Nordberg H.P."/>
            <person name="Cantor M.N."/>
            <person name="Hua S.X."/>
        </authorList>
    </citation>
    <scope>NUCLEOTIDE SEQUENCE [LARGE SCALE GENOMIC DNA]</scope>
    <source>
        <strain evidence="1 2">F 1598</strain>
    </source>
</reference>
<name>A0A0C3BJL8_PILCF</name>
<gene>
    <name evidence="1" type="ORF">PILCRDRAFT_307688</name>
</gene>
<evidence type="ECO:0000313" key="2">
    <source>
        <dbReference type="Proteomes" id="UP000054166"/>
    </source>
</evidence>
<dbReference type="InParanoid" id="A0A0C3BJL8"/>
<accession>A0A0C3BJL8</accession>
<dbReference type="HOGENOM" id="CLU_2278491_0_0_1"/>
<dbReference type="Proteomes" id="UP000054166">
    <property type="component" value="Unassembled WGS sequence"/>
</dbReference>